<dbReference type="InterPro" id="IPR036942">
    <property type="entry name" value="Beta-barrel_TonB_sf"/>
</dbReference>
<evidence type="ECO:0000313" key="9">
    <source>
        <dbReference type="EMBL" id="GAA4438711.1"/>
    </source>
</evidence>
<dbReference type="Proteomes" id="UP001500552">
    <property type="component" value="Unassembled WGS sequence"/>
</dbReference>
<dbReference type="PROSITE" id="PS52016">
    <property type="entry name" value="TONB_DEPENDENT_REC_3"/>
    <property type="match status" value="1"/>
</dbReference>
<keyword evidence="9" id="KW-0675">Receptor</keyword>
<keyword evidence="6 7" id="KW-0998">Cell outer membrane</keyword>
<evidence type="ECO:0000313" key="10">
    <source>
        <dbReference type="Proteomes" id="UP001500552"/>
    </source>
</evidence>
<comment type="subcellular location">
    <subcellularLocation>
        <location evidence="1 7">Cell outer membrane</location>
        <topology evidence="1 7">Multi-pass membrane protein</topology>
    </subcellularLocation>
</comment>
<dbReference type="Gene3D" id="2.170.130.10">
    <property type="entry name" value="TonB-dependent receptor, plug domain"/>
    <property type="match status" value="1"/>
</dbReference>
<evidence type="ECO:0000259" key="8">
    <source>
        <dbReference type="Pfam" id="PF07715"/>
    </source>
</evidence>
<dbReference type="NCBIfam" id="TIGR04057">
    <property type="entry name" value="SusC_RagA_signa"/>
    <property type="match status" value="1"/>
</dbReference>
<feature type="domain" description="TonB-dependent receptor plug" evidence="8">
    <location>
        <begin position="137"/>
        <end position="252"/>
    </location>
</feature>
<dbReference type="Pfam" id="PF13715">
    <property type="entry name" value="CarbopepD_reg_2"/>
    <property type="match status" value="1"/>
</dbReference>
<dbReference type="Gene3D" id="2.60.40.1120">
    <property type="entry name" value="Carboxypeptidase-like, regulatory domain"/>
    <property type="match status" value="1"/>
</dbReference>
<dbReference type="RefSeq" id="WP_345160785.1">
    <property type="nucleotide sequence ID" value="NZ_BAABHC010000016.1"/>
</dbReference>
<evidence type="ECO:0000256" key="2">
    <source>
        <dbReference type="ARBA" id="ARBA00022448"/>
    </source>
</evidence>
<evidence type="ECO:0000256" key="4">
    <source>
        <dbReference type="ARBA" id="ARBA00022692"/>
    </source>
</evidence>
<protein>
    <submittedName>
        <fullName evidence="9">TonB-dependent receptor</fullName>
    </submittedName>
</protein>
<evidence type="ECO:0000256" key="6">
    <source>
        <dbReference type="ARBA" id="ARBA00023237"/>
    </source>
</evidence>
<comment type="caution">
    <text evidence="9">The sequence shown here is derived from an EMBL/GenBank/DDBJ whole genome shotgun (WGS) entry which is preliminary data.</text>
</comment>
<keyword evidence="5 7" id="KW-0472">Membrane</keyword>
<evidence type="ECO:0000256" key="7">
    <source>
        <dbReference type="PROSITE-ProRule" id="PRU01360"/>
    </source>
</evidence>
<dbReference type="Gene3D" id="2.40.170.20">
    <property type="entry name" value="TonB-dependent receptor, beta-barrel domain"/>
    <property type="match status" value="1"/>
</dbReference>
<evidence type="ECO:0000256" key="1">
    <source>
        <dbReference type="ARBA" id="ARBA00004571"/>
    </source>
</evidence>
<dbReference type="InterPro" id="IPR023997">
    <property type="entry name" value="TonB-dep_OMP_SusC/RagA_CS"/>
</dbReference>
<gene>
    <name evidence="9" type="ORF">GCM10023188_34460</name>
</gene>
<dbReference type="InterPro" id="IPR012910">
    <property type="entry name" value="Plug_dom"/>
</dbReference>
<evidence type="ECO:0000256" key="3">
    <source>
        <dbReference type="ARBA" id="ARBA00022452"/>
    </source>
</evidence>
<dbReference type="SUPFAM" id="SSF56935">
    <property type="entry name" value="Porins"/>
    <property type="match status" value="1"/>
</dbReference>
<dbReference type="InterPro" id="IPR023996">
    <property type="entry name" value="TonB-dep_OMP_SusC/RagA"/>
</dbReference>
<name>A0ABP8M021_9BACT</name>
<keyword evidence="4 7" id="KW-0812">Transmembrane</keyword>
<organism evidence="9 10">
    <name type="scientific">Pontibacter saemangeumensis</name>
    <dbReference type="NCBI Taxonomy" id="1084525"/>
    <lineage>
        <taxon>Bacteria</taxon>
        <taxon>Pseudomonadati</taxon>
        <taxon>Bacteroidota</taxon>
        <taxon>Cytophagia</taxon>
        <taxon>Cytophagales</taxon>
        <taxon>Hymenobacteraceae</taxon>
        <taxon>Pontibacter</taxon>
    </lineage>
</organism>
<sequence>MMKHMYYYRDYILNPFCKSLTAWRMALFLLAFLFLQSVCGFAQTTQAISGTVVSSEDNQGLPGVSIGVKGTSAGAITDAQGRFQLQAASDAVLVVSYIGFTTQEVPVDGRSTVAITLRPDEKLLEEVVVTGYGEVRKSEVTGAQTTISSASIEKTVNTTIEQAIQGRAAGVYVTQNTGAPGGGISVNIRGVNSIGGTNEPLYVIDGVQIEGAISPSGSNPLSTLNPADIESMEILQGPSATALYGSRATNGVVLITTKRGKAGDIRINYAYLYSLQTAPEKLEVMNLRQYAQMDNEYKSIAGGNVREDFLDPSLLGGGTDWQEELFKSAPMQKHQLSLSGGSEKTTYYLSGEYLDQEGVALGSGFNRASIRLNLDNQAKEWLSIKANINYAQTDESISSTQSDVITRAIQLAPHIPVRNLDGTYGGGNVTNNSAEQFTPPNPIGLAELTQNDLTKRQLLGGLTLGFKITDDLDFSTAFNGNVGVSNSTYFLPTYQFGYQQNTVAVLNNNNSVNTSYNWNQMLTYRKQFGKHSINLMATHEVNESTWKNLYGERRGFQTNDVIDLNAGDEATSVARGGQGEWGMESYLGRAIYNYNERYIITGAFRADGSVNFGPENRWGYFPSVSAAWRVSEEEFFTVPFVSDLRLRYEIGLTGNQGGGGAIYGTLAAGPTPWGTGFIANRYPNPNFQWEETKTNNFGINLGLFENRVQIEADYYIKDTDNLILQSSLPWYMGTNGNGSIAPPTVNIGSLQNKGWSFTLNTINIDNTAFRWSSNFNLSHFKTEVMSLTTETSQIDRINWWMNNWTQRTVVGQSPWLFYGYIEEGIFGSLEEIENSALPADNNGVEFPVAENSIWVGDVKYRDINEDGIISGEDQTFIGNPWPKYYAGFTNDFSYKGFDLSILITSTIGNDIYNYLRSENTNPNNINLGRNLFVGAFDYANVQLDEEGNPYLTNPGTVVARMSGGNKNNNFSRHTDKYVEDGSFVRLKNVTLNYNLPSTVMAKLKYIKGARIGVSAQNVYTITGYSGYDPEVGSYVGPNANAGNAAIGVDYGRYPLTPVYSVNVGIDF</sequence>
<proteinExistence type="inferred from homology"/>
<keyword evidence="2 7" id="KW-0813">Transport</keyword>
<dbReference type="InterPro" id="IPR008969">
    <property type="entry name" value="CarboxyPept-like_regulatory"/>
</dbReference>
<reference evidence="10" key="1">
    <citation type="journal article" date="2019" name="Int. J. Syst. Evol. Microbiol.">
        <title>The Global Catalogue of Microorganisms (GCM) 10K type strain sequencing project: providing services to taxonomists for standard genome sequencing and annotation.</title>
        <authorList>
            <consortium name="The Broad Institute Genomics Platform"/>
            <consortium name="The Broad Institute Genome Sequencing Center for Infectious Disease"/>
            <person name="Wu L."/>
            <person name="Ma J."/>
        </authorList>
    </citation>
    <scope>NUCLEOTIDE SEQUENCE [LARGE SCALE GENOMIC DNA]</scope>
    <source>
        <strain evidence="10">JCM 17926</strain>
    </source>
</reference>
<dbReference type="NCBIfam" id="TIGR04056">
    <property type="entry name" value="OMP_RagA_SusC"/>
    <property type="match status" value="1"/>
</dbReference>
<accession>A0ABP8M021</accession>
<dbReference type="InterPro" id="IPR037066">
    <property type="entry name" value="Plug_dom_sf"/>
</dbReference>
<evidence type="ECO:0000256" key="5">
    <source>
        <dbReference type="ARBA" id="ARBA00023136"/>
    </source>
</evidence>
<dbReference type="InterPro" id="IPR039426">
    <property type="entry name" value="TonB-dep_rcpt-like"/>
</dbReference>
<comment type="similarity">
    <text evidence="7">Belongs to the TonB-dependent receptor family.</text>
</comment>
<keyword evidence="10" id="KW-1185">Reference proteome</keyword>
<dbReference type="EMBL" id="BAABHC010000016">
    <property type="protein sequence ID" value="GAA4438711.1"/>
    <property type="molecule type" value="Genomic_DNA"/>
</dbReference>
<dbReference type="Pfam" id="PF07715">
    <property type="entry name" value="Plug"/>
    <property type="match status" value="1"/>
</dbReference>
<dbReference type="SUPFAM" id="SSF49464">
    <property type="entry name" value="Carboxypeptidase regulatory domain-like"/>
    <property type="match status" value="1"/>
</dbReference>
<keyword evidence="3 7" id="KW-1134">Transmembrane beta strand</keyword>